<organism evidence="1 2">
    <name type="scientific">Trapa incisa</name>
    <dbReference type="NCBI Taxonomy" id="236973"/>
    <lineage>
        <taxon>Eukaryota</taxon>
        <taxon>Viridiplantae</taxon>
        <taxon>Streptophyta</taxon>
        <taxon>Embryophyta</taxon>
        <taxon>Tracheophyta</taxon>
        <taxon>Spermatophyta</taxon>
        <taxon>Magnoliopsida</taxon>
        <taxon>eudicotyledons</taxon>
        <taxon>Gunneridae</taxon>
        <taxon>Pentapetalae</taxon>
        <taxon>rosids</taxon>
        <taxon>malvids</taxon>
        <taxon>Myrtales</taxon>
        <taxon>Lythraceae</taxon>
        <taxon>Trapa</taxon>
    </lineage>
</organism>
<gene>
    <name evidence="1" type="ORF">SAY87_017023</name>
</gene>
<dbReference type="Proteomes" id="UP001345219">
    <property type="component" value="Chromosome 13"/>
</dbReference>
<dbReference type="AlphaFoldDB" id="A0AAN7QVU1"/>
<reference evidence="1 2" key="1">
    <citation type="journal article" date="2023" name="Hortic Res">
        <title>Pangenome of water caltrop reveals structural variations and asymmetric subgenome divergence after allopolyploidization.</title>
        <authorList>
            <person name="Zhang X."/>
            <person name="Chen Y."/>
            <person name="Wang L."/>
            <person name="Yuan Y."/>
            <person name="Fang M."/>
            <person name="Shi L."/>
            <person name="Lu R."/>
            <person name="Comes H.P."/>
            <person name="Ma Y."/>
            <person name="Chen Y."/>
            <person name="Huang G."/>
            <person name="Zhou Y."/>
            <person name="Zheng Z."/>
            <person name="Qiu Y."/>
        </authorList>
    </citation>
    <scope>NUCLEOTIDE SEQUENCE [LARGE SCALE GENOMIC DNA]</scope>
    <source>
        <tissue evidence="1">Roots</tissue>
    </source>
</reference>
<dbReference type="PANTHER" id="PTHR47512:SF3">
    <property type="entry name" value="CHALCONE-FLAVONONE ISOMERASE FAMILY PROTEIN"/>
    <property type="match status" value="1"/>
</dbReference>
<accession>A0AAN7QVU1</accession>
<proteinExistence type="predicted"/>
<protein>
    <submittedName>
        <fullName evidence="1">Uncharacterized protein</fullName>
    </submittedName>
</protein>
<name>A0AAN7QVU1_9MYRT</name>
<sequence>MGNDVWEENPEAKRSLLTRSFLLDLDDEDQAGNPITDHDNSSVQVNVGNESFQEEEEEEECEDELSTGIKNMRMTAVRFQGKHTRFEYNSDDDEVVVVGG</sequence>
<keyword evidence="2" id="KW-1185">Reference proteome</keyword>
<evidence type="ECO:0000313" key="2">
    <source>
        <dbReference type="Proteomes" id="UP001345219"/>
    </source>
</evidence>
<dbReference type="EMBL" id="JAXIOK010000001">
    <property type="protein sequence ID" value="KAK4780917.1"/>
    <property type="molecule type" value="Genomic_DNA"/>
</dbReference>
<comment type="caution">
    <text evidence="1">The sequence shown here is derived from an EMBL/GenBank/DDBJ whole genome shotgun (WGS) entry which is preliminary data.</text>
</comment>
<evidence type="ECO:0000313" key="1">
    <source>
        <dbReference type="EMBL" id="KAK4780917.1"/>
    </source>
</evidence>
<dbReference type="PANTHER" id="PTHR47512">
    <property type="entry name" value="EXPRESSED PROTEIN"/>
    <property type="match status" value="1"/>
</dbReference>